<name>A0A1I4LD69_9RHOB</name>
<dbReference type="InterPro" id="IPR025194">
    <property type="entry name" value="RodZ-like_C"/>
</dbReference>
<evidence type="ECO:0000313" key="4">
    <source>
        <dbReference type="Proteomes" id="UP000199144"/>
    </source>
</evidence>
<dbReference type="AlphaFoldDB" id="A0A1I4LD69"/>
<feature type="transmembrane region" description="Helical" evidence="1">
    <location>
        <begin position="151"/>
        <end position="170"/>
    </location>
</feature>
<organism evidence="3 4">
    <name type="scientific">Shimia aestuarii</name>
    <dbReference type="NCBI Taxonomy" id="254406"/>
    <lineage>
        <taxon>Bacteria</taxon>
        <taxon>Pseudomonadati</taxon>
        <taxon>Pseudomonadota</taxon>
        <taxon>Alphaproteobacteria</taxon>
        <taxon>Rhodobacterales</taxon>
        <taxon>Roseobacteraceae</taxon>
    </lineage>
</organism>
<dbReference type="CDD" id="cd00093">
    <property type="entry name" value="HTH_XRE"/>
    <property type="match status" value="1"/>
</dbReference>
<keyword evidence="1" id="KW-0812">Transmembrane</keyword>
<dbReference type="Proteomes" id="UP000199144">
    <property type="component" value="Unassembled WGS sequence"/>
</dbReference>
<dbReference type="PANTHER" id="PTHR34475">
    <property type="match status" value="1"/>
</dbReference>
<evidence type="ECO:0000256" key="1">
    <source>
        <dbReference type="SAM" id="Phobius"/>
    </source>
</evidence>
<dbReference type="PANTHER" id="PTHR34475:SF1">
    <property type="entry name" value="CYTOSKELETON PROTEIN RODZ"/>
    <property type="match status" value="1"/>
</dbReference>
<dbReference type="OrthoDB" id="9790252at2"/>
<evidence type="ECO:0000259" key="2">
    <source>
        <dbReference type="Pfam" id="PF13464"/>
    </source>
</evidence>
<feature type="domain" description="Cytoskeleton protein RodZ-like C-terminal" evidence="2">
    <location>
        <begin position="290"/>
        <end position="360"/>
    </location>
</feature>
<dbReference type="STRING" id="254406.SAMN04488042_10241"/>
<keyword evidence="1" id="KW-1133">Transmembrane helix</keyword>
<dbReference type="RefSeq" id="WP_093092768.1">
    <property type="nucleotide sequence ID" value="NZ_FOTQ01000002.1"/>
</dbReference>
<evidence type="ECO:0000313" key="3">
    <source>
        <dbReference type="EMBL" id="SFL89018.1"/>
    </source>
</evidence>
<dbReference type="Gene3D" id="1.10.260.40">
    <property type="entry name" value="lambda repressor-like DNA-binding domains"/>
    <property type="match status" value="1"/>
</dbReference>
<sequence length="399" mass="42359">MIGRKGQRKTEAVEERPKGFDDFDLRLGDTMRGERATMGKSLLDVQRELRIRASYIAAIENSDPSAFETPGFIAGYVRSYARYLGMNPDEAFATFCEESGFSTAHGMSAEASSIRKPEAIAKPAGQDPFSSSNMAFTPVQESILSRIEPRAIGSSLVLVALIAAIGYGGWSVLNEIQRVTLAPVEQKPVVLSDLDPVTAAQEGAASEASEDIVASTGVFAPPSDALDRLYRPQALDVPVLVARDAPISQLDPNANGVFTPTAPTLAAIQPPAQTPVAPKVVADDAPEIVLMAVRPAWVRVRAADGTVIFEKILDAGEEYVLPTTEEPPTLRAGMSGSVYFKLNGELFGPAGSGTNTVRDLALDTGALKEAYTVANLDDDPELARIVALAAAQNVVVSQD</sequence>
<keyword evidence="1" id="KW-0472">Membrane</keyword>
<reference evidence="3 4" key="1">
    <citation type="submission" date="2016-10" db="EMBL/GenBank/DDBJ databases">
        <authorList>
            <person name="de Groot N.N."/>
        </authorList>
    </citation>
    <scope>NUCLEOTIDE SEQUENCE [LARGE SCALE GENOMIC DNA]</scope>
    <source>
        <strain evidence="3 4">DSM 15283</strain>
    </source>
</reference>
<accession>A0A1I4LD69</accession>
<dbReference type="EMBL" id="FOTQ01000002">
    <property type="protein sequence ID" value="SFL89018.1"/>
    <property type="molecule type" value="Genomic_DNA"/>
</dbReference>
<dbReference type="InterPro" id="IPR001387">
    <property type="entry name" value="Cro/C1-type_HTH"/>
</dbReference>
<gene>
    <name evidence="3" type="ORF">SAMN04488042_10241</name>
</gene>
<dbReference type="Pfam" id="PF13464">
    <property type="entry name" value="RodZ_C"/>
    <property type="match status" value="1"/>
</dbReference>
<dbReference type="InterPro" id="IPR050400">
    <property type="entry name" value="Bact_Cytoskel_RodZ"/>
</dbReference>
<proteinExistence type="predicted"/>
<dbReference type="InterPro" id="IPR010982">
    <property type="entry name" value="Lambda_DNA-bd_dom_sf"/>
</dbReference>
<dbReference type="GO" id="GO:0003677">
    <property type="term" value="F:DNA binding"/>
    <property type="evidence" value="ECO:0007669"/>
    <property type="project" value="InterPro"/>
</dbReference>
<protein>
    <submittedName>
        <fullName evidence="3">Protein RodZ, contains Xre-like HTH and DUF4115 domains</fullName>
    </submittedName>
</protein>
<dbReference type="Pfam" id="PF13413">
    <property type="entry name" value="HTH_25"/>
    <property type="match status" value="1"/>
</dbReference>
<keyword evidence="4" id="KW-1185">Reference proteome</keyword>